<dbReference type="PRINTS" id="PR00389">
    <property type="entry name" value="PHPHLIPASEA2"/>
</dbReference>
<feature type="active site" evidence="8">
    <location>
        <position position="121"/>
    </location>
</feature>
<name>A0A8S2HUU0_9BILA</name>
<evidence type="ECO:0000256" key="7">
    <source>
        <dbReference type="ARBA" id="ARBA00023157"/>
    </source>
</evidence>
<evidence type="ECO:0000313" key="14">
    <source>
        <dbReference type="EMBL" id="CAF3680401.1"/>
    </source>
</evidence>
<keyword evidence="5" id="KW-0288">FMN</keyword>
<evidence type="ECO:0000259" key="12">
    <source>
        <dbReference type="PROSITE" id="PS51349"/>
    </source>
</evidence>
<dbReference type="Proteomes" id="UP000682733">
    <property type="component" value="Unassembled WGS sequence"/>
</dbReference>
<keyword evidence="6" id="KW-0560">Oxidoreductase</keyword>
<dbReference type="InterPro" id="IPR013785">
    <property type="entry name" value="Aldolase_TIM"/>
</dbReference>
<dbReference type="SUPFAM" id="SSF51395">
    <property type="entry name" value="FMN-linked oxidoreductases"/>
    <property type="match status" value="1"/>
</dbReference>
<comment type="cofactor">
    <cofactor evidence="9">
        <name>Ca(2+)</name>
        <dbReference type="ChEBI" id="CHEBI:29108"/>
    </cofactor>
    <text evidence="9">Binds 1 Ca(2+) ion per subunit.</text>
</comment>
<dbReference type="Gene3D" id="3.20.20.70">
    <property type="entry name" value="Aldolase class I"/>
    <property type="match status" value="1"/>
</dbReference>
<dbReference type="GO" id="GO:0005509">
    <property type="term" value="F:calcium ion binding"/>
    <property type="evidence" value="ECO:0007669"/>
    <property type="project" value="InterPro"/>
</dbReference>
<dbReference type="GO" id="GO:0006644">
    <property type="term" value="P:phospholipid metabolic process"/>
    <property type="evidence" value="ECO:0007669"/>
    <property type="project" value="InterPro"/>
</dbReference>
<dbReference type="InterPro" id="IPR001211">
    <property type="entry name" value="PLA2"/>
</dbReference>
<feature type="disulfide bond" evidence="10">
    <location>
        <begin position="154"/>
        <end position="166"/>
    </location>
</feature>
<dbReference type="AlphaFoldDB" id="A0A8S2HUU0"/>
<feature type="disulfide bond" evidence="10">
    <location>
        <begin position="117"/>
        <end position="175"/>
    </location>
</feature>
<dbReference type="EMBL" id="CAJOBA010003392">
    <property type="protein sequence ID" value="CAF3680401.1"/>
    <property type="molecule type" value="Genomic_DNA"/>
</dbReference>
<dbReference type="PANTHER" id="PTHR10578:SF107">
    <property type="entry name" value="2-HYDROXYACID OXIDASE 1"/>
    <property type="match status" value="1"/>
</dbReference>
<organism evidence="14 15">
    <name type="scientific">Didymodactylos carnosus</name>
    <dbReference type="NCBI Taxonomy" id="1234261"/>
    <lineage>
        <taxon>Eukaryota</taxon>
        <taxon>Metazoa</taxon>
        <taxon>Spiralia</taxon>
        <taxon>Gnathifera</taxon>
        <taxon>Rotifera</taxon>
        <taxon>Eurotatoria</taxon>
        <taxon>Bdelloidea</taxon>
        <taxon>Philodinida</taxon>
        <taxon>Philodinidae</taxon>
        <taxon>Didymodactylos</taxon>
    </lineage>
</organism>
<dbReference type="PROSITE" id="PS00118">
    <property type="entry name" value="PA2_HIS"/>
    <property type="match status" value="1"/>
</dbReference>
<evidence type="ECO:0000256" key="5">
    <source>
        <dbReference type="ARBA" id="ARBA00022643"/>
    </source>
</evidence>
<dbReference type="EMBL" id="CAJNOK010003391">
    <property type="protein sequence ID" value="CAF0899423.1"/>
    <property type="molecule type" value="Genomic_DNA"/>
</dbReference>
<dbReference type="InterPro" id="IPR000262">
    <property type="entry name" value="FMN-dep_DH"/>
</dbReference>
<evidence type="ECO:0000313" key="15">
    <source>
        <dbReference type="Proteomes" id="UP000682733"/>
    </source>
</evidence>
<dbReference type="SMART" id="SM00085">
    <property type="entry name" value="PA2c"/>
    <property type="match status" value="1"/>
</dbReference>
<dbReference type="GO" id="GO:0016491">
    <property type="term" value="F:oxidoreductase activity"/>
    <property type="evidence" value="ECO:0007669"/>
    <property type="project" value="UniProtKB-KW"/>
</dbReference>
<dbReference type="Pfam" id="PF01070">
    <property type="entry name" value="FMN_dh"/>
    <property type="match status" value="1"/>
</dbReference>
<comment type="cofactor">
    <cofactor evidence="1">
        <name>FMN</name>
        <dbReference type="ChEBI" id="CHEBI:58210"/>
    </cofactor>
</comment>
<feature type="disulfide bond" evidence="10">
    <location>
        <begin position="101"/>
        <end position="118"/>
    </location>
</feature>
<keyword evidence="9" id="KW-0479">Metal-binding</keyword>
<keyword evidence="7 10" id="KW-1015">Disulfide bond</keyword>
<dbReference type="GO" id="GO:0004623">
    <property type="term" value="F:phospholipase A2 activity"/>
    <property type="evidence" value="ECO:0007669"/>
    <property type="project" value="InterPro"/>
</dbReference>
<keyword evidence="3" id="KW-0964">Secreted</keyword>
<dbReference type="GO" id="GO:0005576">
    <property type="term" value="C:extracellular region"/>
    <property type="evidence" value="ECO:0007669"/>
    <property type="project" value="UniProtKB-SubCell"/>
</dbReference>
<comment type="caution">
    <text evidence="14">The sequence shown here is derived from an EMBL/GenBank/DDBJ whole genome shotgun (WGS) entry which is preliminary data.</text>
</comment>
<accession>A0A8S2HUU0</accession>
<feature type="disulfide bond" evidence="10">
    <location>
        <begin position="135"/>
        <end position="161"/>
    </location>
</feature>
<dbReference type="InterPro" id="IPR016090">
    <property type="entry name" value="PLA2-like_dom"/>
</dbReference>
<evidence type="ECO:0000256" key="6">
    <source>
        <dbReference type="ARBA" id="ARBA00023002"/>
    </source>
</evidence>
<evidence type="ECO:0000256" key="9">
    <source>
        <dbReference type="PIRSR" id="PIRSR601211-2"/>
    </source>
</evidence>
<dbReference type="InterPro" id="IPR033113">
    <property type="entry name" value="PLA2_histidine"/>
</dbReference>
<reference evidence="14" key="1">
    <citation type="submission" date="2021-02" db="EMBL/GenBank/DDBJ databases">
        <authorList>
            <person name="Nowell W R."/>
        </authorList>
    </citation>
    <scope>NUCLEOTIDE SEQUENCE</scope>
</reference>
<evidence type="ECO:0000256" key="3">
    <source>
        <dbReference type="ARBA" id="ARBA00022525"/>
    </source>
</evidence>
<keyword evidence="4" id="KW-0285">Flavoprotein</keyword>
<evidence type="ECO:0000256" key="2">
    <source>
        <dbReference type="ARBA" id="ARBA00004613"/>
    </source>
</evidence>
<dbReference type="GO" id="GO:0016042">
    <property type="term" value="P:lipid catabolic process"/>
    <property type="evidence" value="ECO:0007669"/>
    <property type="project" value="InterPro"/>
</dbReference>
<sequence>MHQTDSSVTESIVMEGFNNCKILILTLTNHSKRSISRARTQPVSNMDISLVQLLTLTWFLVVGFVSSSPAIGQTRNLIQFKNMIQYKGYAYQEYWGYGCWCGKGTYGSNYFDATDYCCKIHDECYDKHAGGLFGCSPTIVTYDWTKLSDRRIQCTDSPGTCDYNICMCDKAAVDCYERHHNRECDVHNDFTLPVGIRAENLIDDSDDVAFNRPYDSSLSWRDLEWIRSITRLPLIVKGILHRGDAREAVRYGVQGIVVSNHGERRLDTSQSTIEALPDIIGVVRNEEKNYEMDVYVDGGVRRGTDILQALTVTYIL</sequence>
<dbReference type="GO" id="GO:0050482">
    <property type="term" value="P:arachidonate secretion"/>
    <property type="evidence" value="ECO:0007669"/>
    <property type="project" value="InterPro"/>
</dbReference>
<dbReference type="Gene3D" id="1.20.90.10">
    <property type="entry name" value="Phospholipase A2 domain"/>
    <property type="match status" value="1"/>
</dbReference>
<gene>
    <name evidence="13" type="ORF">OVA965_LOCUS9545</name>
    <name evidence="14" type="ORF">TMI583_LOCUS9539</name>
</gene>
<dbReference type="Proteomes" id="UP000677228">
    <property type="component" value="Unassembled WGS sequence"/>
</dbReference>
<keyword evidence="9" id="KW-0106">Calcium</keyword>
<dbReference type="SUPFAM" id="SSF48619">
    <property type="entry name" value="Phospholipase A2, PLA2"/>
    <property type="match status" value="1"/>
</dbReference>
<feature type="binding site" evidence="9">
    <location>
        <position position="122"/>
    </location>
    <ligand>
        <name>Ca(2+)</name>
        <dbReference type="ChEBI" id="CHEBI:29108"/>
    </ligand>
</feature>
<evidence type="ECO:0000256" key="8">
    <source>
        <dbReference type="PIRSR" id="PIRSR601211-1"/>
    </source>
</evidence>
<dbReference type="CDD" id="cd00125">
    <property type="entry name" value="PLA2c"/>
    <property type="match status" value="1"/>
</dbReference>
<dbReference type="PANTHER" id="PTHR10578">
    <property type="entry name" value="S -2-HYDROXY-ACID OXIDASE-RELATED"/>
    <property type="match status" value="1"/>
</dbReference>
<evidence type="ECO:0000256" key="11">
    <source>
        <dbReference type="SAM" id="Phobius"/>
    </source>
</evidence>
<feature type="active site" evidence="8">
    <location>
        <position position="169"/>
    </location>
</feature>
<evidence type="ECO:0000256" key="1">
    <source>
        <dbReference type="ARBA" id="ARBA00001917"/>
    </source>
</evidence>
<evidence type="ECO:0000313" key="13">
    <source>
        <dbReference type="EMBL" id="CAF0899423.1"/>
    </source>
</evidence>
<dbReference type="PROSITE" id="PS51349">
    <property type="entry name" value="FMN_HYDROXY_ACID_DH_2"/>
    <property type="match status" value="1"/>
</dbReference>
<feature type="transmembrane region" description="Helical" evidence="11">
    <location>
        <begin position="50"/>
        <end position="71"/>
    </location>
</feature>
<evidence type="ECO:0000256" key="10">
    <source>
        <dbReference type="PIRSR" id="PIRSR601211-3"/>
    </source>
</evidence>
<feature type="binding site" evidence="9">
    <location>
        <position position="102"/>
    </location>
    <ligand>
        <name>Ca(2+)</name>
        <dbReference type="ChEBI" id="CHEBI:29108"/>
    </ligand>
</feature>
<dbReference type="InterPro" id="IPR036444">
    <property type="entry name" value="PLipase_A2_dom_sf"/>
</dbReference>
<feature type="disulfide bond" evidence="10">
    <location>
        <begin position="124"/>
        <end position="168"/>
    </location>
</feature>
<keyword evidence="11" id="KW-0472">Membrane</keyword>
<comment type="subcellular location">
    <subcellularLocation>
        <location evidence="2">Secreted</location>
    </subcellularLocation>
</comment>
<protein>
    <recommendedName>
        <fullName evidence="12">FMN hydroxy acid dehydrogenase domain-containing protein</fullName>
    </recommendedName>
</protein>
<proteinExistence type="predicted"/>
<feature type="binding site" evidence="9">
    <location>
        <position position="104"/>
    </location>
    <ligand>
        <name>Ca(2+)</name>
        <dbReference type="ChEBI" id="CHEBI:29108"/>
    </ligand>
</feature>
<feature type="domain" description="FMN hydroxy acid dehydrogenase" evidence="12">
    <location>
        <begin position="181"/>
        <end position="316"/>
    </location>
</feature>
<dbReference type="InterPro" id="IPR037396">
    <property type="entry name" value="FMN_HAD"/>
</dbReference>
<keyword evidence="11" id="KW-0812">Transmembrane</keyword>
<evidence type="ECO:0000256" key="4">
    <source>
        <dbReference type="ARBA" id="ARBA00022630"/>
    </source>
</evidence>
<keyword evidence="11" id="KW-1133">Transmembrane helix</keyword>